<dbReference type="KEGG" id="lpx:ASU28_10780"/>
<evidence type="ECO:0000313" key="3">
    <source>
        <dbReference type="EMBL" id="GBF02234.1"/>
    </source>
</evidence>
<dbReference type="InterPro" id="IPR000182">
    <property type="entry name" value="GNAT_dom"/>
</dbReference>
<evidence type="ECO:0000313" key="6">
    <source>
        <dbReference type="Proteomes" id="UP000277896"/>
    </source>
</evidence>
<organism evidence="4 7">
    <name type="scientific">Lactiplantibacillus paraplantarum</name>
    <dbReference type="NCBI Taxonomy" id="60520"/>
    <lineage>
        <taxon>Bacteria</taxon>
        <taxon>Bacillati</taxon>
        <taxon>Bacillota</taxon>
        <taxon>Bacilli</taxon>
        <taxon>Lactobacillales</taxon>
        <taxon>Lactobacillaceae</taxon>
        <taxon>Lactiplantibacillus</taxon>
    </lineage>
</organism>
<dbReference type="PANTHER" id="PTHR43617:SF20">
    <property type="entry name" value="N-ALPHA-ACETYLTRANSFERASE RIMI"/>
    <property type="match status" value="1"/>
</dbReference>
<dbReference type="GeneID" id="89669817"/>
<protein>
    <submittedName>
        <fullName evidence="4">GNAT family N-acetyltransferase</fullName>
    </submittedName>
    <submittedName>
        <fullName evidence="3">GNAT family acetyltransferase</fullName>
    </submittedName>
</protein>
<dbReference type="CDD" id="cd04301">
    <property type="entry name" value="NAT_SF"/>
    <property type="match status" value="1"/>
</dbReference>
<accession>A0A098R607</accession>
<feature type="domain" description="N-acetyltransferase" evidence="1">
    <location>
        <begin position="2"/>
        <end position="193"/>
    </location>
</feature>
<dbReference type="Pfam" id="PF00583">
    <property type="entry name" value="Acetyltransf_1"/>
    <property type="match status" value="1"/>
</dbReference>
<dbReference type="Proteomes" id="UP000277896">
    <property type="component" value="Chromosome"/>
</dbReference>
<name>A0A098R607_9LACO</name>
<evidence type="ECO:0000313" key="5">
    <source>
        <dbReference type="Proteomes" id="UP000236162"/>
    </source>
</evidence>
<dbReference type="GO" id="GO:0016747">
    <property type="term" value="F:acyltransferase activity, transferring groups other than amino-acyl groups"/>
    <property type="evidence" value="ECO:0007669"/>
    <property type="project" value="InterPro"/>
</dbReference>
<dbReference type="eggNOG" id="COG0456">
    <property type="taxonomic scope" value="Bacteria"/>
</dbReference>
<dbReference type="AlphaFoldDB" id="A0A098R607"/>
<dbReference type="EMBL" id="CP032744">
    <property type="protein sequence ID" value="AYJ39300.1"/>
    <property type="molecule type" value="Genomic_DNA"/>
</dbReference>
<dbReference type="InterPro" id="IPR016181">
    <property type="entry name" value="Acyl_CoA_acyltransferase"/>
</dbReference>
<dbReference type="Gene3D" id="3.40.630.30">
    <property type="match status" value="1"/>
</dbReference>
<dbReference type="InterPro" id="IPR050276">
    <property type="entry name" value="MshD_Acetyltransferase"/>
</dbReference>
<proteinExistence type="predicted"/>
<dbReference type="PANTHER" id="PTHR43617">
    <property type="entry name" value="L-AMINO ACID N-ACETYLTRANSFERASE"/>
    <property type="match status" value="1"/>
</dbReference>
<evidence type="ECO:0000313" key="4">
    <source>
        <dbReference type="EMBL" id="TBX40609.1"/>
    </source>
</evidence>
<keyword evidence="5" id="KW-1185">Reference proteome</keyword>
<dbReference type="EMBL" id="SEHH01000073">
    <property type="protein sequence ID" value="TBX40609.1"/>
    <property type="molecule type" value="Genomic_DNA"/>
</dbReference>
<dbReference type="EMBL" id="BDOR01000008">
    <property type="protein sequence ID" value="GBF02234.1"/>
    <property type="molecule type" value="Genomic_DNA"/>
</dbReference>
<dbReference type="Proteomes" id="UP000292648">
    <property type="component" value="Unassembled WGS sequence"/>
</dbReference>
<dbReference type="RefSeq" id="WP_003642738.1">
    <property type="nucleotide sequence ID" value="NZ_BDOR01000008.1"/>
</dbReference>
<evidence type="ECO:0000313" key="2">
    <source>
        <dbReference type="EMBL" id="AYJ39300.1"/>
    </source>
</evidence>
<dbReference type="Proteomes" id="UP000236162">
    <property type="component" value="Unassembled WGS sequence"/>
</dbReference>
<dbReference type="PROSITE" id="PS51186">
    <property type="entry name" value="GNAT"/>
    <property type="match status" value="1"/>
</dbReference>
<keyword evidence="4" id="KW-0808">Transferase</keyword>
<gene>
    <name evidence="4" type="ORF">EUZ87_10640</name>
    <name evidence="2" type="ORF">LP667_11035</name>
    <name evidence="3" type="ORF">LPPLD21_01781</name>
</gene>
<dbReference type="HOGENOM" id="CLU_087235_2_0_9"/>
<evidence type="ECO:0000313" key="7">
    <source>
        <dbReference type="Proteomes" id="UP000292648"/>
    </source>
</evidence>
<sequence>MITIRPADQDDAGQIAPLINMIFDEMQLEELDDIPEPDLEQAITAAYRTPDYLSGKATTVVAEADGQVVGVAFGYPDKNEDAVDDVLARVTANNDAFGSAFEAEAESYEHEWYLDSIAVDPNYQGHGIGGKLLAALPRYARQAGQKRIGLNVDMANLGAKKLYDRYHYESVGIKPIGDRMYFHMQYELDKDLVLA</sequence>
<reference evidence="3 5" key="1">
    <citation type="submission" date="2017-04" db="EMBL/GenBank/DDBJ databases">
        <title>In vitro and in silico characterization of Lactobacillus paraplantarum D2-1, a starter culture for soymilk fermentation.</title>
        <authorList>
            <person name="Endo A."/>
            <person name="Sasaki F."/>
            <person name="Maeno S."/>
            <person name="Kanesaki Y."/>
            <person name="Kubota E."/>
            <person name="Torres G.A."/>
            <person name="Tomita S."/>
            <person name="Nakagawa J."/>
        </authorList>
    </citation>
    <scope>NUCLEOTIDE SEQUENCE [LARGE SCALE GENOMIC DNA]</scope>
    <source>
        <strain evidence="3 5">D2-1</strain>
    </source>
</reference>
<reference evidence="2 6" key="2">
    <citation type="submission" date="2018-10" db="EMBL/GenBank/DDBJ databases">
        <title>Genome seuquencing of Lactobacillus species.</title>
        <authorList>
            <person name="Baek C."/>
            <person name="Yi H."/>
        </authorList>
    </citation>
    <scope>NUCLEOTIDE SEQUENCE [LARGE SCALE GENOMIC DNA]</scope>
    <source>
        <strain evidence="2 6">DSM 10667</strain>
    </source>
</reference>
<reference evidence="4 7" key="3">
    <citation type="submission" date="2019-01" db="EMBL/GenBank/DDBJ databases">
        <title>Draft genome sequence of Lactobacillus paraplantarum OSY-TC318, a Producer of the novel lantibiotic Paraplantaracin TC318.</title>
        <authorList>
            <person name="Hussein W.E."/>
            <person name="Huang E."/>
            <person name="Yousef A.E."/>
        </authorList>
    </citation>
    <scope>NUCLEOTIDE SEQUENCE [LARGE SCALE GENOMIC DNA]</scope>
    <source>
        <strain evidence="4 7">OSY-TC318</strain>
    </source>
</reference>
<dbReference type="SUPFAM" id="SSF55729">
    <property type="entry name" value="Acyl-CoA N-acyltransferases (Nat)"/>
    <property type="match status" value="1"/>
</dbReference>
<evidence type="ECO:0000259" key="1">
    <source>
        <dbReference type="PROSITE" id="PS51186"/>
    </source>
</evidence>